<gene>
    <name evidence="2" type="ORF">EGW08_000543</name>
</gene>
<feature type="compositionally biased region" description="Pro residues" evidence="1">
    <location>
        <begin position="572"/>
        <end position="581"/>
    </location>
</feature>
<evidence type="ECO:0000256" key="1">
    <source>
        <dbReference type="SAM" id="MobiDB-lite"/>
    </source>
</evidence>
<evidence type="ECO:0000313" key="3">
    <source>
        <dbReference type="Proteomes" id="UP000271974"/>
    </source>
</evidence>
<feature type="region of interest" description="Disordered" evidence="1">
    <location>
        <begin position="242"/>
        <end position="500"/>
    </location>
</feature>
<comment type="caution">
    <text evidence="2">The sequence shown here is derived from an EMBL/GenBank/DDBJ whole genome shotgun (WGS) entry which is preliminary data.</text>
</comment>
<feature type="compositionally biased region" description="Basic and acidic residues" evidence="1">
    <location>
        <begin position="487"/>
        <end position="496"/>
    </location>
</feature>
<feature type="compositionally biased region" description="Polar residues" evidence="1">
    <location>
        <begin position="259"/>
        <end position="273"/>
    </location>
</feature>
<proteinExistence type="predicted"/>
<feature type="compositionally biased region" description="Basic and acidic residues" evidence="1">
    <location>
        <begin position="403"/>
        <end position="414"/>
    </location>
</feature>
<protein>
    <submittedName>
        <fullName evidence="2">Uncharacterized protein</fullName>
    </submittedName>
</protein>
<accession>A0A433UCW7</accession>
<organism evidence="2 3">
    <name type="scientific">Elysia chlorotica</name>
    <name type="common">Eastern emerald elysia</name>
    <name type="synonym">Sea slug</name>
    <dbReference type="NCBI Taxonomy" id="188477"/>
    <lineage>
        <taxon>Eukaryota</taxon>
        <taxon>Metazoa</taxon>
        <taxon>Spiralia</taxon>
        <taxon>Lophotrochozoa</taxon>
        <taxon>Mollusca</taxon>
        <taxon>Gastropoda</taxon>
        <taxon>Heterobranchia</taxon>
        <taxon>Euthyneura</taxon>
        <taxon>Panpulmonata</taxon>
        <taxon>Sacoglossa</taxon>
        <taxon>Placobranchoidea</taxon>
        <taxon>Plakobranchidae</taxon>
        <taxon>Elysia</taxon>
    </lineage>
</organism>
<dbReference type="AlphaFoldDB" id="A0A433UCW7"/>
<dbReference type="Proteomes" id="UP000271974">
    <property type="component" value="Unassembled WGS sequence"/>
</dbReference>
<feature type="region of interest" description="Disordered" evidence="1">
    <location>
        <begin position="35"/>
        <end position="65"/>
    </location>
</feature>
<reference evidence="2 3" key="1">
    <citation type="submission" date="2019-01" db="EMBL/GenBank/DDBJ databases">
        <title>A draft genome assembly of the solar-powered sea slug Elysia chlorotica.</title>
        <authorList>
            <person name="Cai H."/>
            <person name="Li Q."/>
            <person name="Fang X."/>
            <person name="Li J."/>
            <person name="Curtis N.E."/>
            <person name="Altenburger A."/>
            <person name="Shibata T."/>
            <person name="Feng M."/>
            <person name="Maeda T."/>
            <person name="Schwartz J.A."/>
            <person name="Shigenobu S."/>
            <person name="Lundholm N."/>
            <person name="Nishiyama T."/>
            <person name="Yang H."/>
            <person name="Hasebe M."/>
            <person name="Li S."/>
            <person name="Pierce S.K."/>
            <person name="Wang J."/>
        </authorList>
    </citation>
    <scope>NUCLEOTIDE SEQUENCE [LARGE SCALE GENOMIC DNA]</scope>
    <source>
        <strain evidence="2">EC2010</strain>
        <tissue evidence="2">Whole organism of an adult</tissue>
    </source>
</reference>
<feature type="compositionally biased region" description="Polar residues" evidence="1">
    <location>
        <begin position="35"/>
        <end position="54"/>
    </location>
</feature>
<feature type="region of interest" description="Disordered" evidence="1">
    <location>
        <begin position="663"/>
        <end position="693"/>
    </location>
</feature>
<keyword evidence="3" id="KW-1185">Reference proteome</keyword>
<feature type="compositionally biased region" description="Acidic residues" evidence="1">
    <location>
        <begin position="523"/>
        <end position="547"/>
    </location>
</feature>
<feature type="region of interest" description="Disordered" evidence="1">
    <location>
        <begin position="168"/>
        <end position="201"/>
    </location>
</feature>
<dbReference type="EMBL" id="RQTK01000007">
    <property type="protein sequence ID" value="RUS91717.1"/>
    <property type="molecule type" value="Genomic_DNA"/>
</dbReference>
<dbReference type="OrthoDB" id="10672050at2759"/>
<feature type="compositionally biased region" description="Basic and acidic residues" evidence="1">
    <location>
        <begin position="327"/>
        <end position="338"/>
    </location>
</feature>
<feature type="region of interest" description="Disordered" evidence="1">
    <location>
        <begin position="723"/>
        <end position="773"/>
    </location>
</feature>
<feature type="compositionally biased region" description="Basic and acidic residues" evidence="1">
    <location>
        <begin position="120"/>
        <end position="130"/>
    </location>
</feature>
<sequence>MSSHCIYRPDRLLHIKLDGPKVPTNPLQFVSSETQPIKSHNTARIVPSSPQSDCPASRPVSDLGRHVFDQGARKKLLHRGRMSGASFSESNFRNWDEGDPFYLSLLAKDSCGSNSGLGYHDTRSQSRGDRGSSSSSSISSSNNRVRRIQSDRRLHQLISITSLTDDGELADSETDARKKKKAAVAPLRTGKRKDESSPSSGDYIDCLQKLNTDMALVRLHLCENKTASNIIRRDRSRKFAAALGKKGGVKPDGQAGRPSLTSRKPPHQQQVASFSAEAASKKNSRGLQEILEASRKPPASRHSRVWETILRRRNDTATEAPRAKPPKASEHSRAKADLGHSLFRSEVTLVEQSRVKAWGEDEEEEGEEDPGRKIYPKKEITNLERRLRNVDIASDDDQTDGQNESKSETKIDDQKVEEELECAKAKTLKQAEARRVESRRSPKHKNENLQGRKKSPPLESPPEVIYPPYSRAKSEETGKKKRPKPGQSKDQRESANHRKACKTACGFWQSLVDTDKMIFKSDDGDEDNYDDDGDDDDDDDDDTEDTEQSASTTFNGDEDVSDTKRSETFPLAAPPTSPTEPRPFSGELEHKEIAPTDVIRGCKAKGYEILRRLSRGKFRENIRLYLASNESNPKYSPVEITVVTLPSRSLRPEFHGGVLHRQLGGPEATGVRLPPDPDLAHARPHQPPHATARVHDRELCVPGEQSLLVAHPGLPARIVPSRVAPRQPQPQPQPPQRPAHPDRGPRAAPGETRTTRRAVRAQACRLPGRRRAV</sequence>
<feature type="compositionally biased region" description="Pro residues" evidence="1">
    <location>
        <begin position="727"/>
        <end position="738"/>
    </location>
</feature>
<feature type="region of interest" description="Disordered" evidence="1">
    <location>
        <begin position="117"/>
        <end position="150"/>
    </location>
</feature>
<evidence type="ECO:0000313" key="2">
    <source>
        <dbReference type="EMBL" id="RUS91717.1"/>
    </source>
</evidence>
<feature type="compositionally biased region" description="Basic and acidic residues" evidence="1">
    <location>
        <begin position="421"/>
        <end position="447"/>
    </location>
</feature>
<name>A0A433UCW7_ELYCH</name>
<feature type="region of interest" description="Disordered" evidence="1">
    <location>
        <begin position="519"/>
        <end position="593"/>
    </location>
</feature>
<feature type="compositionally biased region" description="Low complexity" evidence="1">
    <location>
        <begin position="131"/>
        <end position="143"/>
    </location>
</feature>
<feature type="compositionally biased region" description="Basic and acidic residues" evidence="1">
    <location>
        <begin position="369"/>
        <end position="389"/>
    </location>
</feature>